<feature type="region of interest" description="Disordered" evidence="3">
    <location>
        <begin position="164"/>
        <end position="188"/>
    </location>
</feature>
<dbReference type="GO" id="GO:0098542">
    <property type="term" value="P:defense response to other organism"/>
    <property type="evidence" value="ECO:0007669"/>
    <property type="project" value="TreeGrafter"/>
</dbReference>
<feature type="domain" description="Disease resistance R13L4/SHOC-2-like LRR" evidence="6">
    <location>
        <begin position="636"/>
        <end position="861"/>
    </location>
</feature>
<evidence type="ECO:0000256" key="1">
    <source>
        <dbReference type="ARBA" id="ARBA00022737"/>
    </source>
</evidence>
<dbReference type="eggNOG" id="KOG4658">
    <property type="taxonomic scope" value="Eukaryota"/>
</dbReference>
<dbReference type="Pfam" id="PF23598">
    <property type="entry name" value="LRR_14"/>
    <property type="match status" value="2"/>
</dbReference>
<evidence type="ECO:0000259" key="5">
    <source>
        <dbReference type="Pfam" id="PF23559"/>
    </source>
</evidence>
<sequence length="893" mass="100900">MSNKADATAFLVKHTIDVLGGELKRLLSTLEELISPQDHHNAETEMAKEAAAGPPEKKHQIIGWVRRALKSNGINMLHEKKDTHGPRLLAIVTPPFRREDLEDEDPRGLRRATEIARRVFDDYSRQGGLFDFTVWVNAEEHSQTTARLESILRQVQEQAQVLGLGMGQQPPPDQYPSSSRDDGGGEMTRLQQEIRRHLTGKKFLIFLADHSDETPWAQILPALPSDVTEESAIVLSPLVQQAYQYVGWYLLSLCFLRRRSRYRVYFYSHLFATRNKAKEMLRGGDNGGEDLHDPVNDILERCRWDSFSSKMFLHALYVNHQRSKASLENLLRHLDEFSTVNNARCMIKFCYDDLNHYRACFQYLSIFPLGFKIRRTSLVRRWAAEGIIVGRDGLAAADEAERCFNAMIDRGLLHPDDDNTDNPSGKVKMCKVHPHVLSFIAWLSKDDGRAADSIDLFPALARRLSIASRIQLSNKVQRRVSEGLKMQMDSGGEPQVPGPGPRPQDSVLEDMVMLLDLFPTTESGWIKVLDLEGYRGLKKKHLKIICNKIFQLKYLSLRNTDVAELPKEINKLQELETFDIRETNIDSFPAKSIVLPKLARLLSGVGHTHTDPPTSSKDNISHGKDDKLSPESFTAIHIPRGIKNMTSMQILSHVQISDSHDKAALEDLARLQLLWKLGVIIHGKQAYLVLKVIGMLNESLRSLSIRLQDDGEVPDLNKTSKLFSPPVSLASLSISGKIAGLPTWLQKLEQLSDITMCDTSLKHSDVKILGDLLNLRFMRLLGESYNQKELTFEKGFKNLEILIIERSSTISDVHFVQRVAPKLEKIVWSSTCKMENLGIHNLRGLKEIELKGNCDLNRIRQSIKANPCHPNLKHTPILNSSSIQPVTAAATNK</sequence>
<reference evidence="7" key="2">
    <citation type="submission" date="2013-04" db="UniProtKB">
        <authorList>
            <consortium name="EnsemblPlants"/>
        </authorList>
    </citation>
    <scope>IDENTIFICATION</scope>
</reference>
<keyword evidence="1" id="KW-0677">Repeat</keyword>
<evidence type="ECO:0000313" key="8">
    <source>
        <dbReference type="Proteomes" id="UP000006038"/>
    </source>
</evidence>
<dbReference type="Gene3D" id="1.10.10.10">
    <property type="entry name" value="Winged helix-like DNA-binding domain superfamily/Winged helix DNA-binding domain"/>
    <property type="match status" value="1"/>
</dbReference>
<feature type="domain" description="Disease resistance R13L4/SHOC-2-like LRR" evidence="6">
    <location>
        <begin position="525"/>
        <end position="604"/>
    </location>
</feature>
<dbReference type="HOGENOM" id="CLU_000837_7_1_1"/>
<dbReference type="Pfam" id="PF00931">
    <property type="entry name" value="NB-ARC"/>
    <property type="match status" value="1"/>
</dbReference>
<reference evidence="7" key="1">
    <citation type="journal article" date="2013" name="Nat. Commun.">
        <title>Whole-genome sequencing of Oryza brachyantha reveals mechanisms underlying Oryza genome evolution.</title>
        <authorList>
            <person name="Chen J."/>
            <person name="Huang Q."/>
            <person name="Gao D."/>
            <person name="Wang J."/>
            <person name="Lang Y."/>
            <person name="Liu T."/>
            <person name="Li B."/>
            <person name="Bai Z."/>
            <person name="Luis Goicoechea J."/>
            <person name="Liang C."/>
            <person name="Chen C."/>
            <person name="Zhang W."/>
            <person name="Sun S."/>
            <person name="Liao Y."/>
            <person name="Zhang X."/>
            <person name="Yang L."/>
            <person name="Song C."/>
            <person name="Wang M."/>
            <person name="Shi J."/>
            <person name="Liu G."/>
            <person name="Liu J."/>
            <person name="Zhou H."/>
            <person name="Zhou W."/>
            <person name="Yu Q."/>
            <person name="An N."/>
            <person name="Chen Y."/>
            <person name="Cai Q."/>
            <person name="Wang B."/>
            <person name="Liu B."/>
            <person name="Min J."/>
            <person name="Huang Y."/>
            <person name="Wu H."/>
            <person name="Li Z."/>
            <person name="Zhang Y."/>
            <person name="Yin Y."/>
            <person name="Song W."/>
            <person name="Jiang J."/>
            <person name="Jackson S.A."/>
            <person name="Wing R.A."/>
            <person name="Wang J."/>
            <person name="Chen M."/>
        </authorList>
    </citation>
    <scope>NUCLEOTIDE SEQUENCE [LARGE SCALE GENOMIC DNA]</scope>
    <source>
        <strain evidence="7">cv. IRGC 101232</strain>
    </source>
</reference>
<feature type="domain" description="NB-ARC" evidence="4">
    <location>
        <begin position="113"/>
        <end position="228"/>
    </location>
</feature>
<evidence type="ECO:0000259" key="4">
    <source>
        <dbReference type="Pfam" id="PF00931"/>
    </source>
</evidence>
<evidence type="ECO:0000259" key="6">
    <source>
        <dbReference type="Pfam" id="PF23598"/>
    </source>
</evidence>
<keyword evidence="2" id="KW-0611">Plant defense</keyword>
<accession>J3N9V8</accession>
<dbReference type="Proteomes" id="UP000006038">
    <property type="component" value="Chromosome 11"/>
</dbReference>
<dbReference type="InterPro" id="IPR002182">
    <property type="entry name" value="NB-ARC"/>
</dbReference>
<dbReference type="InterPro" id="IPR055414">
    <property type="entry name" value="LRR_R13L4/SHOC2-like"/>
</dbReference>
<dbReference type="EnsemblPlants" id="OB11G25940.1">
    <property type="protein sequence ID" value="OB11G25940.1"/>
    <property type="gene ID" value="OB11G25940"/>
</dbReference>
<evidence type="ECO:0000256" key="3">
    <source>
        <dbReference type="SAM" id="MobiDB-lite"/>
    </source>
</evidence>
<keyword evidence="8" id="KW-1185">Reference proteome</keyword>
<feature type="domain" description="Disease resistance protein winged helix" evidence="5">
    <location>
        <begin position="366"/>
        <end position="437"/>
    </location>
</feature>
<organism evidence="7">
    <name type="scientific">Oryza brachyantha</name>
    <name type="common">malo sina</name>
    <dbReference type="NCBI Taxonomy" id="4533"/>
    <lineage>
        <taxon>Eukaryota</taxon>
        <taxon>Viridiplantae</taxon>
        <taxon>Streptophyta</taxon>
        <taxon>Embryophyta</taxon>
        <taxon>Tracheophyta</taxon>
        <taxon>Spermatophyta</taxon>
        <taxon>Magnoliopsida</taxon>
        <taxon>Liliopsida</taxon>
        <taxon>Poales</taxon>
        <taxon>Poaceae</taxon>
        <taxon>BOP clade</taxon>
        <taxon>Oryzoideae</taxon>
        <taxon>Oryzeae</taxon>
        <taxon>Oryzinae</taxon>
        <taxon>Oryza</taxon>
    </lineage>
</organism>
<dbReference type="SUPFAM" id="SSF52058">
    <property type="entry name" value="L domain-like"/>
    <property type="match status" value="1"/>
</dbReference>
<dbReference type="AlphaFoldDB" id="J3N9V8"/>
<evidence type="ECO:0000313" key="7">
    <source>
        <dbReference type="EnsemblPlants" id="OB11G25940.1"/>
    </source>
</evidence>
<protein>
    <recommendedName>
        <fullName evidence="9">NB-ARC domain-containing protein</fullName>
    </recommendedName>
</protein>
<feature type="region of interest" description="Disordered" evidence="3">
    <location>
        <begin position="606"/>
        <end position="627"/>
    </location>
</feature>
<dbReference type="Gramene" id="OB11G25940.1">
    <property type="protein sequence ID" value="OB11G25940.1"/>
    <property type="gene ID" value="OB11G25940"/>
</dbReference>
<dbReference type="InterPro" id="IPR058922">
    <property type="entry name" value="WHD_DRP"/>
</dbReference>
<evidence type="ECO:0000256" key="2">
    <source>
        <dbReference type="ARBA" id="ARBA00022821"/>
    </source>
</evidence>
<dbReference type="Pfam" id="PF23559">
    <property type="entry name" value="WHD_DRP"/>
    <property type="match status" value="1"/>
</dbReference>
<dbReference type="Gene3D" id="3.80.10.10">
    <property type="entry name" value="Ribonuclease Inhibitor"/>
    <property type="match status" value="1"/>
</dbReference>
<dbReference type="PANTHER" id="PTHR23155:SF1062">
    <property type="entry name" value="OS11G0579400 PROTEIN"/>
    <property type="match status" value="1"/>
</dbReference>
<dbReference type="InterPro" id="IPR044974">
    <property type="entry name" value="Disease_R_plants"/>
</dbReference>
<dbReference type="PANTHER" id="PTHR23155">
    <property type="entry name" value="DISEASE RESISTANCE PROTEIN RP"/>
    <property type="match status" value="1"/>
</dbReference>
<evidence type="ECO:0008006" key="9">
    <source>
        <dbReference type="Google" id="ProtNLM"/>
    </source>
</evidence>
<name>J3N9V8_ORYBR</name>
<dbReference type="OMA" id="GHLLWPH"/>
<dbReference type="InterPro" id="IPR032675">
    <property type="entry name" value="LRR_dom_sf"/>
</dbReference>
<dbReference type="InterPro" id="IPR036388">
    <property type="entry name" value="WH-like_DNA-bd_sf"/>
</dbReference>
<proteinExistence type="predicted"/>